<name>A0ABV9DYZ9_9ACTN</name>
<dbReference type="SUPFAM" id="SSF55846">
    <property type="entry name" value="N-acetylmuramoyl-L-alanine amidase-like"/>
    <property type="match status" value="1"/>
</dbReference>
<dbReference type="Proteomes" id="UP001595923">
    <property type="component" value="Unassembled WGS sequence"/>
</dbReference>
<dbReference type="CDD" id="cd06583">
    <property type="entry name" value="PGRP"/>
    <property type="match status" value="1"/>
</dbReference>
<gene>
    <name evidence="3" type="ORF">ACFO4E_19015</name>
</gene>
<proteinExistence type="predicted"/>
<keyword evidence="4" id="KW-1185">Reference proteome</keyword>
<dbReference type="InterPro" id="IPR003587">
    <property type="entry name" value="Hint_dom_N"/>
</dbReference>
<feature type="region of interest" description="Disordered" evidence="1">
    <location>
        <begin position="1"/>
        <end position="28"/>
    </location>
</feature>
<feature type="compositionally biased region" description="Low complexity" evidence="1">
    <location>
        <begin position="147"/>
        <end position="164"/>
    </location>
</feature>
<sequence>MPKPQRYVSRSDLGWGSSPASSADPKSGLVIHYDSSDQRLAEKSHSSCITYWRNTRNFHTGPSRGWVDIGYCVDEQTEILTEDGWRSFLQIAPGDTVLTLDHTTGLSRWQPLGAVNEFPAMRRELVRMEGEGHSSLTTTAHRWPVVRPHGPAGPARPAAAPRRGWTTTDGLGPGDRIPLGAPCGDLPPEAKWSDPLVESVAWCCTLGRADDEGGGHVIEVADPGLATRVRAALRATCGPPSPELPGPGAPPRGLLRWWESADGVLTRFRLGPEAARVALDHAPRGVPRHSFLRTLTRAQLALFVEAATAARGGGAAGAASFGPVDRRLAEAFQFAAILAGHATVLRRTPPEPPSGRAGWRVELRSESHLAPLAADRAIGFSVTTETYTGRIWCPSTPDRTWLARRAGTVYFTGNSFMACPHGYVIEGRGLFKQQAAQPGGNSTYYSVTLATGPTDPITDAQIEAVRQLLQWLVEPESSISRTVKGHRDFISTSCPGDKAYAMVRDGTFRKAPSGGFPPDGEDDMPKHRRFEKDDAQELASDRWTSLKFDRRHDGATGELFSLVGVDEPDGALYDLSVGVTIEGLAAGAEVQIRATEYEEGGGGWEIARNRPIDSPVQVGGNGHFTYSWKGNLAEGRRVRVRVAQFGGAPATISSATADVFYWPK</sequence>
<dbReference type="SUPFAM" id="SSF51294">
    <property type="entry name" value="Hedgehog/intein (Hint) domain"/>
    <property type="match status" value="1"/>
</dbReference>
<feature type="domain" description="Hint" evidence="2">
    <location>
        <begin position="70"/>
        <end position="181"/>
    </location>
</feature>
<evidence type="ECO:0000313" key="4">
    <source>
        <dbReference type="Proteomes" id="UP001595923"/>
    </source>
</evidence>
<keyword evidence="3" id="KW-0378">Hydrolase</keyword>
<comment type="caution">
    <text evidence="3">The sequence shown here is derived from an EMBL/GenBank/DDBJ whole genome shotgun (WGS) entry which is preliminary data.</text>
</comment>
<feature type="region of interest" description="Disordered" evidence="1">
    <location>
        <begin position="144"/>
        <end position="175"/>
    </location>
</feature>
<dbReference type="InterPro" id="IPR002502">
    <property type="entry name" value="Amidase_domain"/>
</dbReference>
<evidence type="ECO:0000313" key="3">
    <source>
        <dbReference type="EMBL" id="MFC4563957.1"/>
    </source>
</evidence>
<dbReference type="EMBL" id="JBHSFQ010000019">
    <property type="protein sequence ID" value="MFC4563957.1"/>
    <property type="molecule type" value="Genomic_DNA"/>
</dbReference>
<dbReference type="PANTHER" id="PTHR11022">
    <property type="entry name" value="PEPTIDOGLYCAN RECOGNITION PROTEIN"/>
    <property type="match status" value="1"/>
</dbReference>
<dbReference type="PANTHER" id="PTHR11022:SF41">
    <property type="entry name" value="PEPTIDOGLYCAN-RECOGNITION PROTEIN LC-RELATED"/>
    <property type="match status" value="1"/>
</dbReference>
<reference evidence="4" key="1">
    <citation type="journal article" date="2019" name="Int. J. Syst. Evol. Microbiol.">
        <title>The Global Catalogue of Microorganisms (GCM) 10K type strain sequencing project: providing services to taxonomists for standard genome sequencing and annotation.</title>
        <authorList>
            <consortium name="The Broad Institute Genomics Platform"/>
            <consortium name="The Broad Institute Genome Sequencing Center for Infectious Disease"/>
            <person name="Wu L."/>
            <person name="Ma J."/>
        </authorList>
    </citation>
    <scope>NUCLEOTIDE SEQUENCE [LARGE SCALE GENOMIC DNA]</scope>
    <source>
        <strain evidence="4">XZYJ18</strain>
    </source>
</reference>
<dbReference type="SMART" id="SM00306">
    <property type="entry name" value="HintN"/>
    <property type="match status" value="1"/>
</dbReference>
<accession>A0ABV9DYZ9</accession>
<dbReference type="InterPro" id="IPR036505">
    <property type="entry name" value="Amidase/PGRP_sf"/>
</dbReference>
<dbReference type="EC" id="3.5.1.28" evidence="3"/>
<dbReference type="Gene3D" id="3.40.80.10">
    <property type="entry name" value="Peptidoglycan recognition protein-like"/>
    <property type="match status" value="1"/>
</dbReference>
<protein>
    <submittedName>
        <fullName evidence="3">N-acetylmuramoyl-L-alanine amidase</fullName>
        <ecNumber evidence="3">3.5.1.28</ecNumber>
    </submittedName>
</protein>
<dbReference type="RefSeq" id="WP_378576671.1">
    <property type="nucleotide sequence ID" value="NZ_JBHSFQ010000019.1"/>
</dbReference>
<evidence type="ECO:0000256" key="1">
    <source>
        <dbReference type="SAM" id="MobiDB-lite"/>
    </source>
</evidence>
<dbReference type="InterPro" id="IPR015510">
    <property type="entry name" value="PGRP"/>
</dbReference>
<dbReference type="InterPro" id="IPR036844">
    <property type="entry name" value="Hint_dom_sf"/>
</dbReference>
<dbReference type="Gene3D" id="2.170.16.10">
    <property type="entry name" value="Hedgehog/Intein (Hint) domain"/>
    <property type="match status" value="1"/>
</dbReference>
<dbReference type="GO" id="GO:0008745">
    <property type="term" value="F:N-acetylmuramoyl-L-alanine amidase activity"/>
    <property type="evidence" value="ECO:0007669"/>
    <property type="project" value="UniProtKB-EC"/>
</dbReference>
<organism evidence="3 4">
    <name type="scientific">Nocardiopsis mangrovi</name>
    <dbReference type="NCBI Taxonomy" id="1179818"/>
    <lineage>
        <taxon>Bacteria</taxon>
        <taxon>Bacillati</taxon>
        <taxon>Actinomycetota</taxon>
        <taxon>Actinomycetes</taxon>
        <taxon>Streptosporangiales</taxon>
        <taxon>Nocardiopsidaceae</taxon>
        <taxon>Nocardiopsis</taxon>
    </lineage>
</organism>
<dbReference type="Pfam" id="PF01510">
    <property type="entry name" value="Amidase_2"/>
    <property type="match status" value="1"/>
</dbReference>
<evidence type="ECO:0000259" key="2">
    <source>
        <dbReference type="SMART" id="SM00306"/>
    </source>
</evidence>